<evidence type="ECO:0000256" key="1">
    <source>
        <dbReference type="ARBA" id="ARBA00022485"/>
    </source>
</evidence>
<dbReference type="SFLD" id="SFLDS00029">
    <property type="entry name" value="Radical_SAM"/>
    <property type="match status" value="1"/>
</dbReference>
<keyword evidence="4 7" id="KW-0479">Metal-binding</keyword>
<evidence type="ECO:0000313" key="11">
    <source>
        <dbReference type="Proteomes" id="UP000051401"/>
    </source>
</evidence>
<dbReference type="PIRSF" id="PIRSF004869">
    <property type="entry name" value="PflX_prd"/>
    <property type="match status" value="1"/>
</dbReference>
<reference evidence="9 11" key="1">
    <citation type="submission" date="2015-04" db="EMBL/GenBank/DDBJ databases">
        <title>The draft genome sequence of Roseovarius indicus B108T.</title>
        <authorList>
            <person name="Li G."/>
            <person name="Lai Q."/>
            <person name="Shao Z."/>
            <person name="Yan P."/>
        </authorList>
    </citation>
    <scope>NUCLEOTIDE SEQUENCE [LARGE SCALE GENOMIC DNA]</scope>
    <source>
        <strain evidence="9 11">B108</strain>
    </source>
</reference>
<feature type="domain" description="Radical SAM core" evidence="8">
    <location>
        <begin position="67"/>
        <end position="282"/>
    </location>
</feature>
<evidence type="ECO:0000256" key="6">
    <source>
        <dbReference type="ARBA" id="ARBA00023014"/>
    </source>
</evidence>
<accession>A0A0T5PF39</accession>
<dbReference type="GO" id="GO:0051539">
    <property type="term" value="F:4 iron, 4 sulfur cluster binding"/>
    <property type="evidence" value="ECO:0007669"/>
    <property type="project" value="UniProtKB-KW"/>
</dbReference>
<dbReference type="AlphaFoldDB" id="A0A0T5PF39"/>
<keyword evidence="5 7" id="KW-0408">Iron</keyword>
<dbReference type="InterPro" id="IPR058240">
    <property type="entry name" value="rSAM_sf"/>
</dbReference>
<evidence type="ECO:0000256" key="7">
    <source>
        <dbReference type="PIRSR" id="PIRSR004869-50"/>
    </source>
</evidence>
<feature type="binding site" evidence="7">
    <location>
        <position position="82"/>
    </location>
    <ligand>
        <name>[4Fe-4S] cluster</name>
        <dbReference type="ChEBI" id="CHEBI:49883"/>
        <note>4Fe-4S-S-AdoMet</note>
    </ligand>
</feature>
<dbReference type="GO" id="GO:0016829">
    <property type="term" value="F:lyase activity"/>
    <property type="evidence" value="ECO:0007669"/>
    <property type="project" value="UniProtKB-KW"/>
</dbReference>
<dbReference type="InterPro" id="IPR027596">
    <property type="entry name" value="AmmeMemoSam_rS"/>
</dbReference>
<sequence>MHPARHWTEEDDGRLKCTLCPRFCTLREGQRGMCFVRMREGDRMVLDTYGRSTGFCIDPIEKKPLNHFLPGSPVLSFGTAGCNLACKFCQNHEISKSREVDSLAHSASPEAIARVAREKGCASVAFTYNDPVIFHEYALDTAAACREAGVRSVAVTAGYICKEPRAEFFPAMDAANIDLKGFSEGFYRKLTGAQIGPVLEAIEYAVNETDCWVELTTLLIPGENDSQGELEEMSQWVVDRCGPDVPVHFTAFHPDHRMLSHQRTPLETLLRARQVAQAAGLRHVYIGNVHHEPAQSSYCSGCGEKVIGRDWHELSEWRLDDTGHCTACGTVFPGVIEGPPGRWGRRREPVLMQEV</sequence>
<evidence type="ECO:0000313" key="12">
    <source>
        <dbReference type="Proteomes" id="UP000325785"/>
    </source>
</evidence>
<feature type="binding site" evidence="7">
    <location>
        <position position="86"/>
    </location>
    <ligand>
        <name>[4Fe-4S] cluster</name>
        <dbReference type="ChEBI" id="CHEBI:49883"/>
        <note>4Fe-4S-S-AdoMet</note>
    </ligand>
</feature>
<dbReference type="SFLD" id="SFLDG01101">
    <property type="entry name" value="Uncharacterised_Radical_SAM_Su"/>
    <property type="match status" value="1"/>
</dbReference>
<evidence type="ECO:0000256" key="5">
    <source>
        <dbReference type="ARBA" id="ARBA00023004"/>
    </source>
</evidence>
<name>A0A0T5PF39_9RHOB</name>
<evidence type="ECO:0000313" key="10">
    <source>
        <dbReference type="EMBL" id="QEW28782.1"/>
    </source>
</evidence>
<dbReference type="Proteomes" id="UP000325785">
    <property type="component" value="Chromosome"/>
</dbReference>
<dbReference type="InterPro" id="IPR013785">
    <property type="entry name" value="Aldolase_TIM"/>
</dbReference>
<comment type="cofactor">
    <cofactor evidence="7">
        <name>[4Fe-4S] cluster</name>
        <dbReference type="ChEBI" id="CHEBI:49883"/>
    </cofactor>
    <text evidence="7">Binds 1 [4Fe-4S] cluster. The cluster is coordinated with 3 cysteines and an exchangeable S-adenosyl-L-methionine.</text>
</comment>
<keyword evidence="11" id="KW-1185">Reference proteome</keyword>
<keyword evidence="9" id="KW-0670">Pyruvate</keyword>
<keyword evidence="2" id="KW-0119">Carbohydrate metabolism</keyword>
<feature type="binding site" evidence="7">
    <location>
        <position position="89"/>
    </location>
    <ligand>
        <name>[4Fe-4S] cluster</name>
        <dbReference type="ChEBI" id="CHEBI:49883"/>
        <note>4Fe-4S-S-AdoMet</note>
    </ligand>
</feature>
<gene>
    <name evidence="10" type="ORF">RIdsm_04622</name>
    <name evidence="9" type="ORF">XM52_03220</name>
</gene>
<evidence type="ECO:0000313" key="9">
    <source>
        <dbReference type="EMBL" id="KRS19849.1"/>
    </source>
</evidence>
<keyword evidence="2" id="KW-0313">Glucose metabolism</keyword>
<dbReference type="RefSeq" id="WP_057813167.1">
    <property type="nucleotide sequence ID" value="NZ_CP031598.1"/>
</dbReference>
<proteinExistence type="predicted"/>
<evidence type="ECO:0000256" key="4">
    <source>
        <dbReference type="ARBA" id="ARBA00022723"/>
    </source>
</evidence>
<dbReference type="EMBL" id="LAXI01000001">
    <property type="protein sequence ID" value="KRS19849.1"/>
    <property type="molecule type" value="Genomic_DNA"/>
</dbReference>
<evidence type="ECO:0000259" key="8">
    <source>
        <dbReference type="PROSITE" id="PS51918"/>
    </source>
</evidence>
<dbReference type="CDD" id="cd01335">
    <property type="entry name" value="Radical_SAM"/>
    <property type="match status" value="1"/>
</dbReference>
<reference evidence="10 12" key="2">
    <citation type="submission" date="2018-08" db="EMBL/GenBank/DDBJ databases">
        <title>Genetic Globetrotter - A new plasmid hitch-hiking vast phylogenetic and geographic distances.</title>
        <authorList>
            <person name="Vollmers J."/>
            <person name="Petersen J."/>
        </authorList>
    </citation>
    <scope>NUCLEOTIDE SEQUENCE [LARGE SCALE GENOMIC DNA]</scope>
    <source>
        <strain evidence="10 12">DSM 26383</strain>
    </source>
</reference>
<dbReference type="Pfam" id="PF04055">
    <property type="entry name" value="Radical_SAM"/>
    <property type="match status" value="1"/>
</dbReference>
<dbReference type="STRING" id="540747.SAMN04488031_102880"/>
<dbReference type="NCBIfam" id="TIGR04337">
    <property type="entry name" value="AmmeMemoSam_rS"/>
    <property type="match status" value="1"/>
</dbReference>
<dbReference type="Proteomes" id="UP000051401">
    <property type="component" value="Unassembled WGS sequence"/>
</dbReference>
<keyword evidence="6 7" id="KW-0411">Iron-sulfur</keyword>
<evidence type="ECO:0000256" key="2">
    <source>
        <dbReference type="ARBA" id="ARBA00022526"/>
    </source>
</evidence>
<keyword evidence="1" id="KW-0004">4Fe-4S</keyword>
<dbReference type="GO" id="GO:0006006">
    <property type="term" value="P:glucose metabolic process"/>
    <property type="evidence" value="ECO:0007669"/>
    <property type="project" value="UniProtKB-KW"/>
</dbReference>
<dbReference type="PANTHER" id="PTHR30352:SF5">
    <property type="entry name" value="PYRUVATE FORMATE-LYASE 1-ACTIVATING ENZYME"/>
    <property type="match status" value="1"/>
</dbReference>
<dbReference type="InterPro" id="IPR007197">
    <property type="entry name" value="rSAM"/>
</dbReference>
<keyword evidence="3 7" id="KW-0949">S-adenosyl-L-methionine</keyword>
<keyword evidence="9" id="KW-0456">Lyase</keyword>
<dbReference type="GO" id="GO:0046872">
    <property type="term" value="F:metal ion binding"/>
    <property type="evidence" value="ECO:0007669"/>
    <property type="project" value="UniProtKB-KW"/>
</dbReference>
<evidence type="ECO:0000256" key="3">
    <source>
        <dbReference type="ARBA" id="ARBA00022691"/>
    </source>
</evidence>
<dbReference type="OrthoDB" id="9812439at2"/>
<dbReference type="InterPro" id="IPR016431">
    <property type="entry name" value="Pyrv-formate_lyase-activ_prd"/>
</dbReference>
<dbReference type="Gene3D" id="3.20.20.70">
    <property type="entry name" value="Aldolase class I"/>
    <property type="match status" value="1"/>
</dbReference>
<dbReference type="PATRIC" id="fig|540747.5.peg.659"/>
<dbReference type="KEGG" id="rid:RIdsm_04622"/>
<protein>
    <submittedName>
        <fullName evidence="10">Molybdenum cofactor biosynthesis protein A</fullName>
    </submittedName>
    <submittedName>
        <fullName evidence="9">Pyruvate formate lyase-activating protein</fullName>
    </submittedName>
</protein>
<dbReference type="PROSITE" id="PS51918">
    <property type="entry name" value="RADICAL_SAM"/>
    <property type="match status" value="1"/>
</dbReference>
<organism evidence="9 11">
    <name type="scientific">Roseovarius indicus</name>
    <dbReference type="NCBI Taxonomy" id="540747"/>
    <lineage>
        <taxon>Bacteria</taxon>
        <taxon>Pseudomonadati</taxon>
        <taxon>Pseudomonadota</taxon>
        <taxon>Alphaproteobacteria</taxon>
        <taxon>Rhodobacterales</taxon>
        <taxon>Roseobacteraceae</taxon>
        <taxon>Roseovarius</taxon>
    </lineage>
</organism>
<dbReference type="PANTHER" id="PTHR30352">
    <property type="entry name" value="PYRUVATE FORMATE-LYASE-ACTIVATING ENZYME"/>
    <property type="match status" value="1"/>
</dbReference>
<dbReference type="InterPro" id="IPR034457">
    <property type="entry name" value="Organic_radical-activating"/>
</dbReference>
<dbReference type="SUPFAM" id="SSF102114">
    <property type="entry name" value="Radical SAM enzymes"/>
    <property type="match status" value="1"/>
</dbReference>
<dbReference type="EMBL" id="CP031598">
    <property type="protein sequence ID" value="QEW28782.1"/>
    <property type="molecule type" value="Genomic_DNA"/>
</dbReference>